<dbReference type="Proteomes" id="UP000014500">
    <property type="component" value="Unassembled WGS sequence"/>
</dbReference>
<evidence type="ECO:0000256" key="12">
    <source>
        <dbReference type="SAM" id="Phobius"/>
    </source>
</evidence>
<keyword evidence="9 12" id="KW-0472">Membrane</keyword>
<dbReference type="EMBL" id="AFFK01020413">
    <property type="status" value="NOT_ANNOTATED_CDS"/>
    <property type="molecule type" value="Genomic_DNA"/>
</dbReference>
<evidence type="ECO:0000256" key="8">
    <source>
        <dbReference type="ARBA" id="ARBA00023133"/>
    </source>
</evidence>
<keyword evidence="6" id="KW-0560">Oxidoreductase</keyword>
<keyword evidence="3 12" id="KW-0812">Transmembrane</keyword>
<feature type="transmembrane region" description="Helical" evidence="12">
    <location>
        <begin position="168"/>
        <end position="186"/>
    </location>
</feature>
<dbReference type="GO" id="GO:0005743">
    <property type="term" value="C:mitochondrial inner membrane"/>
    <property type="evidence" value="ECO:0007669"/>
    <property type="project" value="TreeGrafter"/>
</dbReference>
<comment type="subcellular location">
    <subcellularLocation>
        <location evidence="2">Membrane</location>
        <topology evidence="2">Multi-pass membrane protein</topology>
    </subcellularLocation>
</comment>
<keyword evidence="5 12" id="KW-1133">Transmembrane helix</keyword>
<evidence type="ECO:0000313" key="13">
    <source>
        <dbReference type="EnsemblMetazoa" id="SMAR006547-PA"/>
    </source>
</evidence>
<comment type="cofactor">
    <cofactor evidence="1">
        <name>heme b</name>
        <dbReference type="ChEBI" id="CHEBI:60344"/>
    </cofactor>
</comment>
<dbReference type="EnsemblMetazoa" id="SMAR006547-RA">
    <property type="protein sequence ID" value="SMAR006547-PA"/>
    <property type="gene ID" value="SMAR006547"/>
</dbReference>
<evidence type="ECO:0000256" key="1">
    <source>
        <dbReference type="ARBA" id="ARBA00001970"/>
    </source>
</evidence>
<dbReference type="GO" id="GO:0046872">
    <property type="term" value="F:metal ion binding"/>
    <property type="evidence" value="ECO:0007669"/>
    <property type="project" value="UniProtKB-KW"/>
</dbReference>
<feature type="transmembrane region" description="Helical" evidence="12">
    <location>
        <begin position="250"/>
        <end position="271"/>
    </location>
</feature>
<dbReference type="Pfam" id="PF02628">
    <property type="entry name" value="COX15-CtaA"/>
    <property type="match status" value="1"/>
</dbReference>
<dbReference type="eggNOG" id="KOG2725">
    <property type="taxonomic scope" value="Eukaryota"/>
</dbReference>
<evidence type="ECO:0000313" key="14">
    <source>
        <dbReference type="Proteomes" id="UP000014500"/>
    </source>
</evidence>
<keyword evidence="4" id="KW-0479">Metal-binding</keyword>
<dbReference type="AlphaFoldDB" id="T1IZ75"/>
<keyword evidence="14" id="KW-1185">Reference proteome</keyword>
<dbReference type="HOGENOM" id="CLU_017627_0_1_1"/>
<evidence type="ECO:0000256" key="6">
    <source>
        <dbReference type="ARBA" id="ARBA00023002"/>
    </source>
</evidence>
<feature type="transmembrane region" description="Helical" evidence="12">
    <location>
        <begin position="206"/>
        <end position="229"/>
    </location>
</feature>
<evidence type="ECO:0000256" key="5">
    <source>
        <dbReference type="ARBA" id="ARBA00022989"/>
    </source>
</evidence>
<proteinExistence type="predicted"/>
<dbReference type="PANTHER" id="PTHR23289">
    <property type="entry name" value="CYTOCHROME C OXIDASE ASSEMBLY PROTEIN COX15"/>
    <property type="match status" value="1"/>
</dbReference>
<dbReference type="GO" id="GO:0006784">
    <property type="term" value="P:heme A biosynthetic process"/>
    <property type="evidence" value="ECO:0007669"/>
    <property type="project" value="InterPro"/>
</dbReference>
<evidence type="ECO:0000256" key="4">
    <source>
        <dbReference type="ARBA" id="ARBA00022723"/>
    </source>
</evidence>
<dbReference type="InterPro" id="IPR003780">
    <property type="entry name" value="COX15/CtaA_fam"/>
</dbReference>
<comment type="pathway">
    <text evidence="10">Porphyrin-containing compound metabolism; heme A biosynthesis; heme A from heme O: step 1/1.</text>
</comment>
<evidence type="ECO:0000256" key="2">
    <source>
        <dbReference type="ARBA" id="ARBA00004141"/>
    </source>
</evidence>
<feature type="transmembrane region" description="Helical" evidence="12">
    <location>
        <begin position="138"/>
        <end position="156"/>
    </location>
</feature>
<feature type="transmembrane region" description="Helical" evidence="12">
    <location>
        <begin position="307"/>
        <end position="324"/>
    </location>
</feature>
<dbReference type="PhylomeDB" id="T1IZ75"/>
<evidence type="ECO:0000256" key="3">
    <source>
        <dbReference type="ARBA" id="ARBA00022692"/>
    </source>
</evidence>
<keyword evidence="8" id="KW-0350">Heme biosynthesis</keyword>
<name>T1IZ75_STRMM</name>
<dbReference type="STRING" id="126957.T1IZ75"/>
<dbReference type="OMA" id="AFVCYSW"/>
<protein>
    <recommendedName>
        <fullName evidence="15">Cytochrome c oxidase assembly protein COX15-like protein</fullName>
    </recommendedName>
</protein>
<evidence type="ECO:0000256" key="10">
    <source>
        <dbReference type="ARBA" id="ARBA00044501"/>
    </source>
</evidence>
<accession>T1IZ75</accession>
<evidence type="ECO:0000256" key="11">
    <source>
        <dbReference type="ARBA" id="ARBA00048044"/>
    </source>
</evidence>
<organism evidence="13 14">
    <name type="scientific">Strigamia maritima</name>
    <name type="common">European centipede</name>
    <name type="synonym">Geophilus maritimus</name>
    <dbReference type="NCBI Taxonomy" id="126957"/>
    <lineage>
        <taxon>Eukaryota</taxon>
        <taxon>Metazoa</taxon>
        <taxon>Ecdysozoa</taxon>
        <taxon>Arthropoda</taxon>
        <taxon>Myriapoda</taxon>
        <taxon>Chilopoda</taxon>
        <taxon>Pleurostigmophora</taxon>
        <taxon>Geophilomorpha</taxon>
        <taxon>Linotaeniidae</taxon>
        <taxon>Strigamia</taxon>
    </lineage>
</organism>
<dbReference type="InterPro" id="IPR023754">
    <property type="entry name" value="HemeA_Synthase_type2"/>
</dbReference>
<sequence>MSTSRLLCNCTGLSNRLYFSAAINVGFRKPIRIPINQNFRFLAQNVKHNSTVAVATQPPVAAKSIGWWLIACSGTVLTRSGLSMVNWHLFKEFPPLSQIEWEREFDQYKEFPEFKTRNRYMTLEEFKWIWYMEYLHRMWGRTVGAVFALPAAYFWYRGYFNKGMKIRSLVFGSLIAFQGLLGWYMVKSGLVETGSEPRVSQYRLAAHLGSAFLLYTLFLWSALGHLLPPQMMVAHPNLRRFRMFSHATKGLIFLTAISGAFVAGLEAGLVYNSFPKMADKWIPDDILEMEPKRKNFTENPTTVQFDHRILGTSVLLAVSSLWLYSRKVPISSRARMAINCMMFVALAQVSLGIATLLLYVPKELAATHQSGSLALLSTAIWLTHELKMVKHLPKV</sequence>
<keyword evidence="7" id="KW-0408">Iron</keyword>
<dbReference type="GO" id="GO:0120547">
    <property type="term" value="F:heme A synthase activity"/>
    <property type="evidence" value="ECO:0007669"/>
    <property type="project" value="UniProtKB-EC"/>
</dbReference>
<dbReference type="GO" id="GO:0016653">
    <property type="term" value="F:oxidoreductase activity, acting on NAD(P)H, heme protein as acceptor"/>
    <property type="evidence" value="ECO:0007669"/>
    <property type="project" value="TreeGrafter"/>
</dbReference>
<evidence type="ECO:0000256" key="9">
    <source>
        <dbReference type="ARBA" id="ARBA00023136"/>
    </source>
</evidence>
<reference evidence="13" key="2">
    <citation type="submission" date="2015-02" db="UniProtKB">
        <authorList>
            <consortium name="EnsemblMetazoa"/>
        </authorList>
    </citation>
    <scope>IDENTIFICATION</scope>
</reference>
<reference evidence="14" key="1">
    <citation type="submission" date="2011-05" db="EMBL/GenBank/DDBJ databases">
        <authorList>
            <person name="Richards S.R."/>
            <person name="Qu J."/>
            <person name="Jiang H."/>
            <person name="Jhangiani S.N."/>
            <person name="Agravi P."/>
            <person name="Goodspeed R."/>
            <person name="Gross S."/>
            <person name="Mandapat C."/>
            <person name="Jackson L."/>
            <person name="Mathew T."/>
            <person name="Pu L."/>
            <person name="Thornton R."/>
            <person name="Saada N."/>
            <person name="Wilczek-Boney K.B."/>
            <person name="Lee S."/>
            <person name="Kovar C."/>
            <person name="Wu Y."/>
            <person name="Scherer S.E."/>
            <person name="Worley K.C."/>
            <person name="Muzny D.M."/>
            <person name="Gibbs R."/>
        </authorList>
    </citation>
    <scope>NUCLEOTIDE SEQUENCE</scope>
    <source>
        <strain evidence="14">Brora</strain>
    </source>
</reference>
<comment type="catalytic activity">
    <reaction evidence="11">
        <text>Fe(II)-heme o + 2 A + H2O = Fe(II)-heme a + 2 AH2</text>
        <dbReference type="Rhea" id="RHEA:63388"/>
        <dbReference type="ChEBI" id="CHEBI:13193"/>
        <dbReference type="ChEBI" id="CHEBI:15377"/>
        <dbReference type="ChEBI" id="CHEBI:17499"/>
        <dbReference type="ChEBI" id="CHEBI:60530"/>
        <dbReference type="ChEBI" id="CHEBI:61715"/>
        <dbReference type="EC" id="1.17.99.9"/>
    </reaction>
    <physiologicalReaction direction="left-to-right" evidence="11">
        <dbReference type="Rhea" id="RHEA:63389"/>
    </physiologicalReaction>
</comment>
<evidence type="ECO:0008006" key="15">
    <source>
        <dbReference type="Google" id="ProtNLM"/>
    </source>
</evidence>
<dbReference type="PANTHER" id="PTHR23289:SF2">
    <property type="entry name" value="CYTOCHROME C OXIDASE ASSEMBLY PROTEIN COX15 HOMOLOG"/>
    <property type="match status" value="1"/>
</dbReference>
<feature type="transmembrane region" description="Helical" evidence="12">
    <location>
        <begin position="336"/>
        <end position="360"/>
    </location>
</feature>
<evidence type="ECO:0000256" key="7">
    <source>
        <dbReference type="ARBA" id="ARBA00023004"/>
    </source>
</evidence>